<keyword evidence="4 7" id="KW-1133">Transmembrane helix</keyword>
<feature type="region of interest" description="Disordered" evidence="6">
    <location>
        <begin position="79"/>
        <end position="181"/>
    </location>
</feature>
<protein>
    <recommendedName>
        <fullName evidence="10">Type IV secretion system protein VirB10</fullName>
    </recommendedName>
</protein>
<dbReference type="CDD" id="cd16429">
    <property type="entry name" value="VirB10"/>
    <property type="match status" value="1"/>
</dbReference>
<dbReference type="Gene3D" id="2.40.128.260">
    <property type="entry name" value="Type IV secretion system, VirB10/TraB/TrbI"/>
    <property type="match status" value="1"/>
</dbReference>
<dbReference type="GO" id="GO:0016020">
    <property type="term" value="C:membrane"/>
    <property type="evidence" value="ECO:0007669"/>
    <property type="project" value="UniProtKB-SubCell"/>
</dbReference>
<evidence type="ECO:0000313" key="8">
    <source>
        <dbReference type="EMBL" id="GFE82480.1"/>
    </source>
</evidence>
<reference evidence="9" key="1">
    <citation type="submission" date="2020-01" db="EMBL/GenBank/DDBJ databases">
        <title>'Steroidobacter agaridevorans' sp. nov., agar-degrading bacteria isolated from rhizosphere soils.</title>
        <authorList>
            <person name="Ikenaga M."/>
            <person name="Kataoka M."/>
            <person name="Murouchi A."/>
            <person name="Katsuragi S."/>
            <person name="Sakai M."/>
        </authorList>
    </citation>
    <scope>NUCLEOTIDE SEQUENCE [LARGE SCALE GENOMIC DNA]</scope>
    <source>
        <strain evidence="9">YU21-B</strain>
    </source>
</reference>
<dbReference type="Proteomes" id="UP000445000">
    <property type="component" value="Unassembled WGS sequence"/>
</dbReference>
<dbReference type="InterPro" id="IPR042217">
    <property type="entry name" value="T4SS_VirB10/TrbI"/>
</dbReference>
<evidence type="ECO:0000313" key="9">
    <source>
        <dbReference type="Proteomes" id="UP000445000"/>
    </source>
</evidence>
<name>A0A829YGZ1_9GAMM</name>
<evidence type="ECO:0000256" key="3">
    <source>
        <dbReference type="ARBA" id="ARBA00022692"/>
    </source>
</evidence>
<feature type="compositionally biased region" description="Low complexity" evidence="6">
    <location>
        <begin position="144"/>
        <end position="176"/>
    </location>
</feature>
<comment type="subcellular location">
    <subcellularLocation>
        <location evidence="1">Membrane</location>
        <topology evidence="1">Single-pass membrane protein</topology>
    </subcellularLocation>
</comment>
<feature type="compositionally biased region" description="Polar residues" evidence="6">
    <location>
        <begin position="114"/>
        <end position="129"/>
    </location>
</feature>
<evidence type="ECO:0000256" key="4">
    <source>
        <dbReference type="ARBA" id="ARBA00022989"/>
    </source>
</evidence>
<feature type="region of interest" description="Disordered" evidence="6">
    <location>
        <begin position="1"/>
        <end position="39"/>
    </location>
</feature>
<dbReference type="EMBL" id="BLJN01000004">
    <property type="protein sequence ID" value="GFE82480.1"/>
    <property type="molecule type" value="Genomic_DNA"/>
</dbReference>
<feature type="compositionally biased region" description="Basic and acidic residues" evidence="6">
    <location>
        <begin position="7"/>
        <end position="17"/>
    </location>
</feature>
<keyword evidence="3 7" id="KW-0812">Transmembrane</keyword>
<keyword evidence="5 7" id="KW-0472">Membrane</keyword>
<gene>
    <name evidence="8" type="ORF">GCM10011487_44800</name>
</gene>
<evidence type="ECO:0008006" key="10">
    <source>
        <dbReference type="Google" id="ProtNLM"/>
    </source>
</evidence>
<evidence type="ECO:0000256" key="5">
    <source>
        <dbReference type="ARBA" id="ARBA00023136"/>
    </source>
</evidence>
<dbReference type="AlphaFoldDB" id="A0A829YGZ1"/>
<dbReference type="Pfam" id="PF03743">
    <property type="entry name" value="TrbI"/>
    <property type="match status" value="1"/>
</dbReference>
<feature type="compositionally biased region" description="Low complexity" evidence="6">
    <location>
        <begin position="79"/>
        <end position="95"/>
    </location>
</feature>
<evidence type="ECO:0000256" key="1">
    <source>
        <dbReference type="ARBA" id="ARBA00004167"/>
    </source>
</evidence>
<dbReference type="InterPro" id="IPR005498">
    <property type="entry name" value="T4SS_VirB10/TraB/TrbI"/>
</dbReference>
<sequence length="391" mass="41117">MNSTPPRDGDIHSKDAPPEPGPDGASEDGLTNERRIPSVNRARSLQSRATTVLTIGVMCGFALVLLVWYYTRALSDDSSSASSRAARRASSTADTFLPALTGVPEPPPPESPSKSTAVVTESARATTRRQAPPPERQLTAPVFARPRSSAAGAPAAGGRSTSPSSYQGLGLQQTGGEENGTDLATMLRSTGHRSAVASRLPAPHMTLRAGTHIPCTLETAITSSLPGSTRCITAADTWSADGSVVVIERGTTIFGETRGVASQGNHRIFVIWTHAYTPLHIVVPLEAPGTDALGRSGVAGEVNYHFFQRFGAALFISVIDGAVQAASRSRAGNNSVVISPNPSRDLVTEILRQTANIRATVDTHHGAQVQVAVPRNVDFGAVYELMQSDEP</sequence>
<evidence type="ECO:0000256" key="2">
    <source>
        <dbReference type="ARBA" id="ARBA00010265"/>
    </source>
</evidence>
<evidence type="ECO:0000256" key="6">
    <source>
        <dbReference type="SAM" id="MobiDB-lite"/>
    </source>
</evidence>
<feature type="transmembrane region" description="Helical" evidence="7">
    <location>
        <begin position="51"/>
        <end position="70"/>
    </location>
</feature>
<organism evidence="8 9">
    <name type="scientific">Steroidobacter agaridevorans</name>
    <dbReference type="NCBI Taxonomy" id="2695856"/>
    <lineage>
        <taxon>Bacteria</taxon>
        <taxon>Pseudomonadati</taxon>
        <taxon>Pseudomonadota</taxon>
        <taxon>Gammaproteobacteria</taxon>
        <taxon>Steroidobacterales</taxon>
        <taxon>Steroidobacteraceae</taxon>
        <taxon>Steroidobacter</taxon>
    </lineage>
</organism>
<evidence type="ECO:0000256" key="7">
    <source>
        <dbReference type="SAM" id="Phobius"/>
    </source>
</evidence>
<proteinExistence type="inferred from homology"/>
<keyword evidence="9" id="KW-1185">Reference proteome</keyword>
<comment type="caution">
    <text evidence="8">The sequence shown here is derived from an EMBL/GenBank/DDBJ whole genome shotgun (WGS) entry which is preliminary data.</text>
</comment>
<accession>A0A829YGZ1</accession>
<comment type="similarity">
    <text evidence="2">Belongs to the TrbI/VirB10 family.</text>
</comment>